<reference evidence="2 3" key="1">
    <citation type="submission" date="2020-03" db="EMBL/GenBank/DDBJ databases">
        <title>Whole genome shotgun sequence of Phytohabitans suffuscus NBRC 105367.</title>
        <authorList>
            <person name="Komaki H."/>
            <person name="Tamura T."/>
        </authorList>
    </citation>
    <scope>NUCLEOTIDE SEQUENCE [LARGE SCALE GENOMIC DNA]</scope>
    <source>
        <strain evidence="2 3">NBRC 105367</strain>
    </source>
</reference>
<gene>
    <name evidence="2" type="ORF">Psuf_087380</name>
</gene>
<name>A0A6F8YZ26_9ACTN</name>
<reference evidence="2 3" key="2">
    <citation type="submission" date="2020-03" db="EMBL/GenBank/DDBJ databases">
        <authorList>
            <person name="Ichikawa N."/>
            <person name="Kimura A."/>
            <person name="Kitahashi Y."/>
            <person name="Uohara A."/>
        </authorList>
    </citation>
    <scope>NUCLEOTIDE SEQUENCE [LARGE SCALE GENOMIC DNA]</scope>
    <source>
        <strain evidence="2 3">NBRC 105367</strain>
    </source>
</reference>
<dbReference type="EMBL" id="AP022871">
    <property type="protein sequence ID" value="BCB91425.1"/>
    <property type="molecule type" value="Genomic_DNA"/>
</dbReference>
<feature type="region of interest" description="Disordered" evidence="1">
    <location>
        <begin position="1"/>
        <end position="33"/>
    </location>
</feature>
<evidence type="ECO:0000313" key="3">
    <source>
        <dbReference type="Proteomes" id="UP000503011"/>
    </source>
</evidence>
<dbReference type="Proteomes" id="UP000503011">
    <property type="component" value="Chromosome"/>
</dbReference>
<protein>
    <submittedName>
        <fullName evidence="2">Uncharacterized protein</fullName>
    </submittedName>
</protein>
<organism evidence="2 3">
    <name type="scientific">Phytohabitans suffuscus</name>
    <dbReference type="NCBI Taxonomy" id="624315"/>
    <lineage>
        <taxon>Bacteria</taxon>
        <taxon>Bacillati</taxon>
        <taxon>Actinomycetota</taxon>
        <taxon>Actinomycetes</taxon>
        <taxon>Micromonosporales</taxon>
        <taxon>Micromonosporaceae</taxon>
    </lineage>
</organism>
<evidence type="ECO:0000256" key="1">
    <source>
        <dbReference type="SAM" id="MobiDB-lite"/>
    </source>
</evidence>
<keyword evidence="3" id="KW-1185">Reference proteome</keyword>
<sequence length="79" mass="8568">MVSDPAPSGQIVRKQPQLHRPLWTDPEGSLERRGAIRRPESRVSAILLATVSQVTAIRELASRVLEGQLLATDAAGRAD</sequence>
<proteinExistence type="predicted"/>
<evidence type="ECO:0000313" key="2">
    <source>
        <dbReference type="EMBL" id="BCB91425.1"/>
    </source>
</evidence>
<accession>A0A6F8YZ26</accession>
<dbReference type="AlphaFoldDB" id="A0A6F8YZ26"/>
<dbReference type="KEGG" id="psuu:Psuf_087380"/>